<name>A0A6C0IJU7_9ZZZZ</name>
<organism evidence="2">
    <name type="scientific">viral metagenome</name>
    <dbReference type="NCBI Taxonomy" id="1070528"/>
    <lineage>
        <taxon>unclassified sequences</taxon>
        <taxon>metagenomes</taxon>
        <taxon>organismal metagenomes</taxon>
    </lineage>
</organism>
<evidence type="ECO:0000313" key="2">
    <source>
        <dbReference type="EMBL" id="QHT92930.1"/>
    </source>
</evidence>
<sequence length="130" mass="15243">MSINPGFRLIKILDIGYVTIIYFLLAIIIAVLLNKIYGEYNEKDEKKKSTFRKSLDVVGMIWINGIIMYIVRNLVPLIPSPFNNIYGFKHARLKELESAYVFDFVLIYTQTNLVKRMGVFFDTVKMYLFK</sequence>
<dbReference type="AlphaFoldDB" id="A0A6C0IJU7"/>
<feature type="transmembrane region" description="Helical" evidence="1">
    <location>
        <begin position="15"/>
        <end position="33"/>
    </location>
</feature>
<feature type="transmembrane region" description="Helical" evidence="1">
    <location>
        <begin position="54"/>
        <end position="71"/>
    </location>
</feature>
<accession>A0A6C0IJU7</accession>
<keyword evidence="1" id="KW-1133">Transmembrane helix</keyword>
<evidence type="ECO:0000256" key="1">
    <source>
        <dbReference type="SAM" id="Phobius"/>
    </source>
</evidence>
<dbReference type="EMBL" id="MN740196">
    <property type="protein sequence ID" value="QHT92930.1"/>
    <property type="molecule type" value="Genomic_DNA"/>
</dbReference>
<keyword evidence="1" id="KW-0812">Transmembrane</keyword>
<reference evidence="2" key="1">
    <citation type="journal article" date="2020" name="Nature">
        <title>Giant virus diversity and host interactions through global metagenomics.</title>
        <authorList>
            <person name="Schulz F."/>
            <person name="Roux S."/>
            <person name="Paez-Espino D."/>
            <person name="Jungbluth S."/>
            <person name="Walsh D.A."/>
            <person name="Denef V.J."/>
            <person name="McMahon K.D."/>
            <person name="Konstantinidis K.T."/>
            <person name="Eloe-Fadrosh E.A."/>
            <person name="Kyrpides N.C."/>
            <person name="Woyke T."/>
        </authorList>
    </citation>
    <scope>NUCLEOTIDE SEQUENCE</scope>
    <source>
        <strain evidence="2">GVMAG-M-3300023184-89</strain>
    </source>
</reference>
<protein>
    <submittedName>
        <fullName evidence="2">Uncharacterized protein</fullName>
    </submittedName>
</protein>
<keyword evidence="1" id="KW-0472">Membrane</keyword>
<proteinExistence type="predicted"/>